<feature type="compositionally biased region" description="Polar residues" evidence="1">
    <location>
        <begin position="207"/>
        <end position="221"/>
    </location>
</feature>
<gene>
    <name evidence="2" type="ORF">EYF80_002942</name>
</gene>
<dbReference type="EMBL" id="SRLO01000013">
    <property type="protein sequence ID" value="TNN86759.1"/>
    <property type="molecule type" value="Genomic_DNA"/>
</dbReference>
<proteinExistence type="predicted"/>
<name>A0A4Z2J983_9TELE</name>
<reference evidence="2 3" key="1">
    <citation type="submission" date="2019-03" db="EMBL/GenBank/DDBJ databases">
        <title>First draft genome of Liparis tanakae, snailfish: a comprehensive survey of snailfish specific genes.</title>
        <authorList>
            <person name="Kim W."/>
            <person name="Song I."/>
            <person name="Jeong J.-H."/>
            <person name="Kim D."/>
            <person name="Kim S."/>
            <person name="Ryu S."/>
            <person name="Song J.Y."/>
            <person name="Lee S.K."/>
        </authorList>
    </citation>
    <scope>NUCLEOTIDE SEQUENCE [LARGE SCALE GENOMIC DNA]</scope>
    <source>
        <tissue evidence="2">Muscle</tissue>
    </source>
</reference>
<evidence type="ECO:0000313" key="3">
    <source>
        <dbReference type="Proteomes" id="UP000314294"/>
    </source>
</evidence>
<keyword evidence="3" id="KW-1185">Reference proteome</keyword>
<protein>
    <submittedName>
        <fullName evidence="2">Uncharacterized protein</fullName>
    </submittedName>
</protein>
<dbReference type="Proteomes" id="UP000314294">
    <property type="component" value="Unassembled WGS sequence"/>
</dbReference>
<evidence type="ECO:0000256" key="1">
    <source>
        <dbReference type="SAM" id="MobiDB-lite"/>
    </source>
</evidence>
<organism evidence="2 3">
    <name type="scientific">Liparis tanakae</name>
    <name type="common">Tanaka's snailfish</name>
    <dbReference type="NCBI Taxonomy" id="230148"/>
    <lineage>
        <taxon>Eukaryota</taxon>
        <taxon>Metazoa</taxon>
        <taxon>Chordata</taxon>
        <taxon>Craniata</taxon>
        <taxon>Vertebrata</taxon>
        <taxon>Euteleostomi</taxon>
        <taxon>Actinopterygii</taxon>
        <taxon>Neopterygii</taxon>
        <taxon>Teleostei</taxon>
        <taxon>Neoteleostei</taxon>
        <taxon>Acanthomorphata</taxon>
        <taxon>Eupercaria</taxon>
        <taxon>Perciformes</taxon>
        <taxon>Cottioidei</taxon>
        <taxon>Cottales</taxon>
        <taxon>Liparidae</taxon>
        <taxon>Liparis</taxon>
    </lineage>
</organism>
<feature type="region of interest" description="Disordered" evidence="1">
    <location>
        <begin position="193"/>
        <end position="230"/>
    </location>
</feature>
<comment type="caution">
    <text evidence="2">The sequence shown here is derived from an EMBL/GenBank/DDBJ whole genome shotgun (WGS) entry which is preliminary data.</text>
</comment>
<evidence type="ECO:0000313" key="2">
    <source>
        <dbReference type="EMBL" id="TNN86759.1"/>
    </source>
</evidence>
<dbReference type="AlphaFoldDB" id="A0A4Z2J983"/>
<sequence length="230" mass="24661">MRESTGDTAAPSFFQWTVGGGAAAVWQPRTTVLSTGMQCFGNNAASYVESLAAVEAAVRALHIGNSQTAHLGDGQTAEGLRRLCDHGASVNLTSLPSLCQKIAGCGLPVASHWKVGVIFPPADSGNGVSLNHTVELHALLCQHHHTAGPLQEGDGGFGVPPGGLALQHCRLPHCDHNVDRVLSEVIAQNWKTHRRAKRVRTEIEPVNQEQQNWRQSKPSSTHSKKLNRRG</sequence>
<accession>A0A4Z2J983</accession>